<evidence type="ECO:0000259" key="7">
    <source>
        <dbReference type="PROSITE" id="PS50846"/>
    </source>
</evidence>
<keyword evidence="2" id="KW-0488">Methylation</keyword>
<comment type="subcellular location">
    <subcellularLocation>
        <location evidence="1">Membrane</location>
        <topology evidence="1">Peripheral membrane protein</topology>
    </subcellularLocation>
</comment>
<dbReference type="PANTHER" id="PTHR46195">
    <property type="entry name" value="HEAVY METAL-ASSOCIATED ISOPRENYLATED PLANT PROTEIN 7"/>
    <property type="match status" value="1"/>
</dbReference>
<keyword evidence="4" id="KW-0636">Prenylation</keyword>
<reference evidence="8" key="2">
    <citation type="journal article" date="2024" name="Plant">
        <title>Genomic evolution and insights into agronomic trait innovations of Sesamum species.</title>
        <authorList>
            <person name="Miao H."/>
            <person name="Wang L."/>
            <person name="Qu L."/>
            <person name="Liu H."/>
            <person name="Sun Y."/>
            <person name="Le M."/>
            <person name="Wang Q."/>
            <person name="Wei S."/>
            <person name="Zheng Y."/>
            <person name="Lin W."/>
            <person name="Duan Y."/>
            <person name="Cao H."/>
            <person name="Xiong S."/>
            <person name="Wang X."/>
            <person name="Wei L."/>
            <person name="Li C."/>
            <person name="Ma Q."/>
            <person name="Ju M."/>
            <person name="Zhao R."/>
            <person name="Li G."/>
            <person name="Mu C."/>
            <person name="Tian Q."/>
            <person name="Mei H."/>
            <person name="Zhang T."/>
            <person name="Gao T."/>
            <person name="Zhang H."/>
        </authorList>
    </citation>
    <scope>NUCLEOTIDE SEQUENCE</scope>
    <source>
        <strain evidence="8">KEN8</strain>
    </source>
</reference>
<dbReference type="Pfam" id="PF00403">
    <property type="entry name" value="HMA"/>
    <property type="match status" value="2"/>
</dbReference>
<accession>A0AAW2Q666</accession>
<gene>
    <name evidence="8" type="ORF">Scaly_1267200</name>
</gene>
<comment type="similarity">
    <text evidence="5">Belongs to the HIPP family.</text>
</comment>
<keyword evidence="4" id="KW-0449">Lipoprotein</keyword>
<proteinExistence type="inferred from homology"/>
<dbReference type="GO" id="GO:0046872">
    <property type="term" value="F:metal ion binding"/>
    <property type="evidence" value="ECO:0007669"/>
    <property type="project" value="UniProtKB-KW"/>
</dbReference>
<dbReference type="InterPro" id="IPR036163">
    <property type="entry name" value="HMA_dom_sf"/>
</dbReference>
<evidence type="ECO:0000256" key="6">
    <source>
        <dbReference type="SAM" id="MobiDB-lite"/>
    </source>
</evidence>
<organism evidence="8">
    <name type="scientific">Sesamum calycinum</name>
    <dbReference type="NCBI Taxonomy" id="2727403"/>
    <lineage>
        <taxon>Eukaryota</taxon>
        <taxon>Viridiplantae</taxon>
        <taxon>Streptophyta</taxon>
        <taxon>Embryophyta</taxon>
        <taxon>Tracheophyta</taxon>
        <taxon>Spermatophyta</taxon>
        <taxon>Magnoliopsida</taxon>
        <taxon>eudicotyledons</taxon>
        <taxon>Gunneridae</taxon>
        <taxon>Pentapetalae</taxon>
        <taxon>asterids</taxon>
        <taxon>lamiids</taxon>
        <taxon>Lamiales</taxon>
        <taxon>Pedaliaceae</taxon>
        <taxon>Sesamum</taxon>
    </lineage>
</organism>
<dbReference type="Gene3D" id="3.30.70.100">
    <property type="match status" value="2"/>
</dbReference>
<dbReference type="PANTHER" id="PTHR46195:SF10">
    <property type="entry name" value="HEAVY METAL-ASSOCIATED DOMAIN CONTAINING PROTEIN, EXPRESSED"/>
    <property type="match status" value="1"/>
</dbReference>
<evidence type="ECO:0000313" key="8">
    <source>
        <dbReference type="EMBL" id="KAL0363120.1"/>
    </source>
</evidence>
<feature type="compositionally biased region" description="Basic and acidic residues" evidence="6">
    <location>
        <begin position="1"/>
        <end position="34"/>
    </location>
</feature>
<evidence type="ECO:0000256" key="2">
    <source>
        <dbReference type="ARBA" id="ARBA00022481"/>
    </source>
</evidence>
<dbReference type="CDD" id="cd00371">
    <property type="entry name" value="HMA"/>
    <property type="match status" value="2"/>
</dbReference>
<protein>
    <submittedName>
        <fullName evidence="8">Heavy metal-associated isoprenylated plant protein 7</fullName>
    </submittedName>
</protein>
<dbReference type="PROSITE" id="PS50846">
    <property type="entry name" value="HMA_2"/>
    <property type="match status" value="2"/>
</dbReference>
<keyword evidence="3" id="KW-0479">Metal-binding</keyword>
<sequence>MGEEKKEEGNATAAEEKKEAKKEEKKEEEKKDDEVPPPPDIVLKVDMHCEACARKVARALKGFEGVEEVTVEYKTSKVVVKGKDADPVKVCQRIQKKSGRKVEIISPLPNPPNQNDHQHNKEKEEPKEEKKEEPPAVITVVLKVRMHCDACAHALQKRIGKIQGVESVATDIANDQVIVKGVLDPEKLVSDVYKRTGKQASIVKNEEKKEEEKKDEEKKDEKQDDKKEGEESKEEDDKKTDVKKIEYWPPKYYMEHIYAPQMFSDENPNACSVMSSQVRPKAQISGPTTSVETFGLQAAGGAIVCPKRPRSQTFGADIECPLLPVHITLKIPTLNSLHYSPATLYLDY</sequence>
<feature type="compositionally biased region" description="Basic and acidic residues" evidence="6">
    <location>
        <begin position="116"/>
        <end position="134"/>
    </location>
</feature>
<dbReference type="SUPFAM" id="SSF55008">
    <property type="entry name" value="HMA, heavy metal-associated domain"/>
    <property type="match status" value="2"/>
</dbReference>
<dbReference type="InterPro" id="IPR006121">
    <property type="entry name" value="HMA_dom"/>
</dbReference>
<dbReference type="GO" id="GO:0016020">
    <property type="term" value="C:membrane"/>
    <property type="evidence" value="ECO:0007669"/>
    <property type="project" value="UniProtKB-SubCell"/>
</dbReference>
<dbReference type="GO" id="GO:0009626">
    <property type="term" value="P:plant-type hypersensitive response"/>
    <property type="evidence" value="ECO:0007669"/>
    <property type="project" value="UniProtKB-KW"/>
</dbReference>
<feature type="domain" description="HMA" evidence="7">
    <location>
        <begin position="137"/>
        <end position="201"/>
    </location>
</feature>
<evidence type="ECO:0000256" key="4">
    <source>
        <dbReference type="ARBA" id="ARBA00023289"/>
    </source>
</evidence>
<feature type="domain" description="HMA" evidence="7">
    <location>
        <begin position="38"/>
        <end position="102"/>
    </location>
</feature>
<reference evidence="8" key="1">
    <citation type="submission" date="2020-06" db="EMBL/GenBank/DDBJ databases">
        <authorList>
            <person name="Li T."/>
            <person name="Hu X."/>
            <person name="Zhang T."/>
            <person name="Song X."/>
            <person name="Zhang H."/>
            <person name="Dai N."/>
            <person name="Sheng W."/>
            <person name="Hou X."/>
            <person name="Wei L."/>
        </authorList>
    </citation>
    <scope>NUCLEOTIDE SEQUENCE</scope>
    <source>
        <strain evidence="8">KEN8</strain>
        <tissue evidence="8">Leaf</tissue>
    </source>
</reference>
<comment type="caution">
    <text evidence="8">The sequence shown here is derived from an EMBL/GenBank/DDBJ whole genome shotgun (WGS) entry which is preliminary data.</text>
</comment>
<evidence type="ECO:0000256" key="3">
    <source>
        <dbReference type="ARBA" id="ARBA00022723"/>
    </source>
</evidence>
<dbReference type="InterPro" id="IPR044577">
    <property type="entry name" value="HIPP4/7/8/17/18/19"/>
</dbReference>
<evidence type="ECO:0000256" key="5">
    <source>
        <dbReference type="ARBA" id="ARBA00024045"/>
    </source>
</evidence>
<dbReference type="EMBL" id="JACGWM010000007">
    <property type="protein sequence ID" value="KAL0363120.1"/>
    <property type="molecule type" value="Genomic_DNA"/>
</dbReference>
<feature type="region of interest" description="Disordered" evidence="6">
    <location>
        <begin position="1"/>
        <end position="42"/>
    </location>
</feature>
<feature type="region of interest" description="Disordered" evidence="6">
    <location>
        <begin position="204"/>
        <end position="241"/>
    </location>
</feature>
<evidence type="ECO:0000256" key="1">
    <source>
        <dbReference type="ARBA" id="ARBA00004170"/>
    </source>
</evidence>
<feature type="region of interest" description="Disordered" evidence="6">
    <location>
        <begin position="101"/>
        <end position="134"/>
    </location>
</feature>
<name>A0AAW2Q666_9LAMI</name>
<dbReference type="AlphaFoldDB" id="A0AAW2Q666"/>